<dbReference type="Proteomes" id="UP000007875">
    <property type="component" value="Unassembled WGS sequence"/>
</dbReference>
<reference evidence="1" key="3">
    <citation type="submission" date="2025-09" db="UniProtKB">
        <authorList>
            <consortium name="Ensembl"/>
        </authorList>
    </citation>
    <scope>IDENTIFICATION</scope>
</reference>
<accession>H2ZBB8</accession>
<keyword evidence="2" id="KW-1185">Reference proteome</keyword>
<reference evidence="1" key="2">
    <citation type="submission" date="2025-08" db="UniProtKB">
        <authorList>
            <consortium name="Ensembl"/>
        </authorList>
    </citation>
    <scope>IDENTIFICATION</scope>
</reference>
<dbReference type="Ensembl" id="ENSCSAVT00000015057.1">
    <property type="protein sequence ID" value="ENSCSAVP00000014883.1"/>
    <property type="gene ID" value="ENSCSAVG00000008711.1"/>
</dbReference>
<dbReference type="HOGENOM" id="CLU_3361979_0_0_1"/>
<organism evidence="1 2">
    <name type="scientific">Ciona savignyi</name>
    <name type="common">Pacific transparent sea squirt</name>
    <dbReference type="NCBI Taxonomy" id="51511"/>
    <lineage>
        <taxon>Eukaryota</taxon>
        <taxon>Metazoa</taxon>
        <taxon>Chordata</taxon>
        <taxon>Tunicata</taxon>
        <taxon>Ascidiacea</taxon>
        <taxon>Phlebobranchia</taxon>
        <taxon>Cionidae</taxon>
        <taxon>Ciona</taxon>
    </lineage>
</organism>
<reference evidence="2" key="1">
    <citation type="submission" date="2003-08" db="EMBL/GenBank/DDBJ databases">
        <authorList>
            <person name="Birren B."/>
            <person name="Nusbaum C."/>
            <person name="Abebe A."/>
            <person name="Abouelleil A."/>
            <person name="Adekoya E."/>
            <person name="Ait-zahra M."/>
            <person name="Allen N."/>
            <person name="Allen T."/>
            <person name="An P."/>
            <person name="Anderson M."/>
            <person name="Anderson S."/>
            <person name="Arachchi H."/>
            <person name="Armbruster J."/>
            <person name="Bachantsang P."/>
            <person name="Baldwin J."/>
            <person name="Barry A."/>
            <person name="Bayul T."/>
            <person name="Blitshsteyn B."/>
            <person name="Bloom T."/>
            <person name="Blye J."/>
            <person name="Boguslavskiy L."/>
            <person name="Borowsky M."/>
            <person name="Boukhgalter B."/>
            <person name="Brunache A."/>
            <person name="Butler J."/>
            <person name="Calixte N."/>
            <person name="Calvo S."/>
            <person name="Camarata J."/>
            <person name="Campo K."/>
            <person name="Chang J."/>
            <person name="Cheshatsang Y."/>
            <person name="Citroen M."/>
            <person name="Collymore A."/>
            <person name="Considine T."/>
            <person name="Cook A."/>
            <person name="Cooke P."/>
            <person name="Corum B."/>
            <person name="Cuomo C."/>
            <person name="David R."/>
            <person name="Dawoe T."/>
            <person name="Degray S."/>
            <person name="Dodge S."/>
            <person name="Dooley K."/>
            <person name="Dorje P."/>
            <person name="Dorjee K."/>
            <person name="Dorris L."/>
            <person name="Duffey N."/>
            <person name="Dupes A."/>
            <person name="Elkins T."/>
            <person name="Engels R."/>
            <person name="Erickson J."/>
            <person name="Farina A."/>
            <person name="Faro S."/>
            <person name="Ferreira P."/>
            <person name="Fischer H."/>
            <person name="Fitzgerald M."/>
            <person name="Foley K."/>
            <person name="Gage D."/>
            <person name="Galagan J."/>
            <person name="Gearin G."/>
            <person name="Gnerre S."/>
            <person name="Gnirke A."/>
            <person name="Goyette A."/>
            <person name="Graham J."/>
            <person name="Grandbois E."/>
            <person name="Gyaltsen K."/>
            <person name="Hafez N."/>
            <person name="Hagopian D."/>
            <person name="Hagos B."/>
            <person name="Hall J."/>
            <person name="Hatcher B."/>
            <person name="Heller A."/>
            <person name="Higgins H."/>
            <person name="Honan T."/>
            <person name="Horn A."/>
            <person name="Houde N."/>
            <person name="Hughes L."/>
            <person name="Hulme W."/>
            <person name="Husby E."/>
            <person name="Iliev I."/>
            <person name="Jaffe D."/>
            <person name="Jones C."/>
            <person name="Kamal M."/>
            <person name="Kamat A."/>
            <person name="Kamvysselis M."/>
            <person name="Karlsson E."/>
            <person name="Kells C."/>
            <person name="Kieu A."/>
            <person name="Kisner P."/>
            <person name="Kodira C."/>
            <person name="Kulbokas E."/>
            <person name="Labutti K."/>
            <person name="Lama D."/>
            <person name="Landers T."/>
            <person name="Leger J."/>
            <person name="Levine S."/>
            <person name="Lewis D."/>
            <person name="Lewis T."/>
            <person name="Lindblad-toh K."/>
            <person name="Liu X."/>
            <person name="Lokyitsang T."/>
            <person name="Lokyitsang Y."/>
            <person name="Lucien O."/>
            <person name="Lui A."/>
            <person name="Ma L.J."/>
            <person name="Mabbitt R."/>
            <person name="Macdonald J."/>
            <person name="Maclean C."/>
            <person name="Major J."/>
            <person name="Manning J."/>
            <person name="Marabella R."/>
            <person name="Maru K."/>
            <person name="Matthews C."/>
            <person name="Mauceli E."/>
            <person name="Mccarthy M."/>
            <person name="Mcdonough S."/>
            <person name="Mcghee T."/>
            <person name="Meldrim J."/>
            <person name="Meneus L."/>
            <person name="Mesirov J."/>
            <person name="Mihalev A."/>
            <person name="Mihova T."/>
            <person name="Mikkelsen T."/>
            <person name="Mlenga V."/>
            <person name="Moru K."/>
            <person name="Mozes J."/>
            <person name="Mulrain L."/>
            <person name="Munson G."/>
            <person name="Naylor J."/>
            <person name="Newes C."/>
            <person name="Nguyen C."/>
            <person name="Nguyen N."/>
            <person name="Nguyen T."/>
            <person name="Nicol R."/>
            <person name="Nielsen C."/>
            <person name="Nizzari M."/>
            <person name="Norbu C."/>
            <person name="Norbu N."/>
            <person name="O'donnell P."/>
            <person name="Okoawo O."/>
            <person name="O'leary S."/>
            <person name="Omotosho B."/>
            <person name="O'neill K."/>
            <person name="Osman S."/>
            <person name="Parker S."/>
            <person name="Perrin D."/>
            <person name="Phunkhang P."/>
            <person name="Piqani B."/>
            <person name="Purcell S."/>
            <person name="Rachupka T."/>
            <person name="Ramasamy U."/>
            <person name="Rameau R."/>
            <person name="Ray V."/>
            <person name="Raymond C."/>
            <person name="Retta R."/>
            <person name="Richardson S."/>
            <person name="Rise C."/>
            <person name="Rodriguez J."/>
            <person name="Rogers J."/>
            <person name="Rogov P."/>
            <person name="Rutman M."/>
            <person name="Schupbach R."/>
            <person name="Seaman C."/>
            <person name="Settipalli S."/>
            <person name="Sharpe T."/>
            <person name="Sheridan J."/>
            <person name="Sherpa N."/>
            <person name="Shi J."/>
            <person name="Smirnov S."/>
            <person name="Smith C."/>
            <person name="Sougnez C."/>
            <person name="Spencer B."/>
            <person name="Stalker J."/>
            <person name="Stange-thomann N."/>
            <person name="Stavropoulos S."/>
            <person name="Stetson K."/>
            <person name="Stone C."/>
            <person name="Stone S."/>
            <person name="Stubbs M."/>
            <person name="Talamas J."/>
            <person name="Tchuinga P."/>
            <person name="Tenzing P."/>
            <person name="Tesfaye S."/>
            <person name="Theodore J."/>
            <person name="Thoulutsang Y."/>
            <person name="Topham K."/>
            <person name="Towey S."/>
            <person name="Tsamla T."/>
            <person name="Tsomo N."/>
            <person name="Vallee D."/>
            <person name="Vassiliev H."/>
            <person name="Venkataraman V."/>
            <person name="Vinson J."/>
            <person name="Vo A."/>
            <person name="Wade C."/>
            <person name="Wang S."/>
            <person name="Wangchuk T."/>
            <person name="Wangdi T."/>
            <person name="Whittaker C."/>
            <person name="Wilkinson J."/>
            <person name="Wu Y."/>
            <person name="Wyman D."/>
            <person name="Yadav S."/>
            <person name="Yang S."/>
            <person name="Yang X."/>
            <person name="Yeager S."/>
            <person name="Yee E."/>
            <person name="Young G."/>
            <person name="Zainoun J."/>
            <person name="Zembeck L."/>
            <person name="Zimmer A."/>
            <person name="Zody M."/>
            <person name="Lander E."/>
        </authorList>
    </citation>
    <scope>NUCLEOTIDE SEQUENCE [LARGE SCALE GENOMIC DNA]</scope>
</reference>
<name>H2ZBB8_CIOSA</name>
<protein>
    <submittedName>
        <fullName evidence="1">Uncharacterized protein</fullName>
    </submittedName>
</protein>
<dbReference type="GeneTree" id="ENSGT00940000171639"/>
<dbReference type="AlphaFoldDB" id="H2ZBB8"/>
<sequence length="36" mass="4094">MNPMDDPLNSIFNDLAALQDKAKQPKGVRVKFEFQS</sequence>
<evidence type="ECO:0000313" key="1">
    <source>
        <dbReference type="Ensembl" id="ENSCSAVP00000014883.1"/>
    </source>
</evidence>
<proteinExistence type="predicted"/>
<evidence type="ECO:0000313" key="2">
    <source>
        <dbReference type="Proteomes" id="UP000007875"/>
    </source>
</evidence>